<organism evidence="2 3">
    <name type="scientific">Actinoplanes octamycinicus</name>
    <dbReference type="NCBI Taxonomy" id="135948"/>
    <lineage>
        <taxon>Bacteria</taxon>
        <taxon>Bacillati</taxon>
        <taxon>Actinomycetota</taxon>
        <taxon>Actinomycetes</taxon>
        <taxon>Micromonosporales</taxon>
        <taxon>Micromonosporaceae</taxon>
        <taxon>Actinoplanes</taxon>
    </lineage>
</organism>
<proteinExistence type="predicted"/>
<feature type="transmembrane region" description="Helical" evidence="1">
    <location>
        <begin position="33"/>
        <end position="50"/>
    </location>
</feature>
<keyword evidence="1" id="KW-0472">Membrane</keyword>
<name>A0A7W7H5H3_9ACTN</name>
<evidence type="ECO:0000313" key="2">
    <source>
        <dbReference type="EMBL" id="MBB4744366.1"/>
    </source>
</evidence>
<dbReference type="Proteomes" id="UP000546162">
    <property type="component" value="Unassembled WGS sequence"/>
</dbReference>
<dbReference type="AlphaFoldDB" id="A0A7W7H5H3"/>
<keyword evidence="3" id="KW-1185">Reference proteome</keyword>
<feature type="transmembrane region" description="Helical" evidence="1">
    <location>
        <begin position="71"/>
        <end position="90"/>
    </location>
</feature>
<evidence type="ECO:0000256" key="1">
    <source>
        <dbReference type="SAM" id="Phobius"/>
    </source>
</evidence>
<dbReference type="EMBL" id="JACHNB010000001">
    <property type="protein sequence ID" value="MBB4744366.1"/>
    <property type="molecule type" value="Genomic_DNA"/>
</dbReference>
<accession>A0A7W7H5H3</accession>
<protein>
    <submittedName>
        <fullName evidence="2">Uncharacterized protein</fullName>
    </submittedName>
</protein>
<reference evidence="2 3" key="1">
    <citation type="submission" date="2020-08" db="EMBL/GenBank/DDBJ databases">
        <title>Sequencing the genomes of 1000 actinobacteria strains.</title>
        <authorList>
            <person name="Klenk H.-P."/>
        </authorList>
    </citation>
    <scope>NUCLEOTIDE SEQUENCE [LARGE SCALE GENOMIC DNA]</scope>
    <source>
        <strain evidence="2 3">DSM 45809</strain>
    </source>
</reference>
<sequence>MVGKVAFLLAFVYLMLLISGAARLARGIGTNPITWGLLLVPAAAFVLAAAEGVKLHRTSDPERLSALWRRCAIYSVIAFVLLVAMAYSVIEVNGS</sequence>
<evidence type="ECO:0000313" key="3">
    <source>
        <dbReference type="Proteomes" id="UP000546162"/>
    </source>
</evidence>
<keyword evidence="1" id="KW-1133">Transmembrane helix</keyword>
<comment type="caution">
    <text evidence="2">The sequence shown here is derived from an EMBL/GenBank/DDBJ whole genome shotgun (WGS) entry which is preliminary data.</text>
</comment>
<gene>
    <name evidence="2" type="ORF">BJY16_007825</name>
</gene>
<keyword evidence="1" id="KW-0812">Transmembrane</keyword>
<dbReference type="RefSeq" id="WP_185044534.1">
    <property type="nucleotide sequence ID" value="NZ_BAABFG010000005.1"/>
</dbReference>